<proteinExistence type="inferred from homology"/>
<keyword evidence="4" id="KW-0276">Fatty acid metabolism</keyword>
<dbReference type="SUPFAM" id="SSF54637">
    <property type="entry name" value="Thioesterase/thiol ester dehydrase-isomerase"/>
    <property type="match status" value="2"/>
</dbReference>
<dbReference type="InterPro" id="IPR049427">
    <property type="entry name" value="Acyl-ACP_TE_C"/>
</dbReference>
<protein>
    <submittedName>
        <fullName evidence="10">Acyl-ACP thioesterase</fullName>
    </submittedName>
</protein>
<keyword evidence="7" id="KW-0275">Fatty acid biosynthesis</keyword>
<evidence type="ECO:0000259" key="9">
    <source>
        <dbReference type="Pfam" id="PF20791"/>
    </source>
</evidence>
<dbReference type="RefSeq" id="WP_072992392.1">
    <property type="nucleotide sequence ID" value="NZ_FQZB01000020.1"/>
</dbReference>
<evidence type="ECO:0000256" key="5">
    <source>
        <dbReference type="ARBA" id="ARBA00022946"/>
    </source>
</evidence>
<dbReference type="EMBL" id="FQZB01000020">
    <property type="protein sequence ID" value="SHK55328.1"/>
    <property type="molecule type" value="Genomic_DNA"/>
</dbReference>
<dbReference type="GO" id="GO:0000036">
    <property type="term" value="F:acyl carrier activity"/>
    <property type="evidence" value="ECO:0007669"/>
    <property type="project" value="TreeGrafter"/>
</dbReference>
<evidence type="ECO:0000256" key="1">
    <source>
        <dbReference type="ARBA" id="ARBA00006500"/>
    </source>
</evidence>
<reference evidence="10 11" key="1">
    <citation type="submission" date="2016-11" db="EMBL/GenBank/DDBJ databases">
        <authorList>
            <person name="Jaros S."/>
            <person name="Januszkiewicz K."/>
            <person name="Wedrychowicz H."/>
        </authorList>
    </citation>
    <scope>NUCLEOTIDE SEQUENCE [LARGE SCALE GENOMIC DNA]</scope>
    <source>
        <strain evidence="10 11">DSM 21758</strain>
    </source>
</reference>
<feature type="domain" description="Acyl-ACP thioesterase-like C-terminal" evidence="9">
    <location>
        <begin position="150"/>
        <end position="248"/>
    </location>
</feature>
<evidence type="ECO:0000256" key="3">
    <source>
        <dbReference type="ARBA" id="ARBA00022801"/>
    </source>
</evidence>
<dbReference type="GO" id="GO:0016297">
    <property type="term" value="F:fatty acyl-[ACP] hydrolase activity"/>
    <property type="evidence" value="ECO:0007669"/>
    <property type="project" value="InterPro"/>
</dbReference>
<dbReference type="STRING" id="1121302.SAMN02745163_04009"/>
<dbReference type="InterPro" id="IPR045023">
    <property type="entry name" value="FATA/B"/>
</dbReference>
<dbReference type="Proteomes" id="UP000184310">
    <property type="component" value="Unassembled WGS sequence"/>
</dbReference>
<dbReference type="InterPro" id="IPR002864">
    <property type="entry name" value="Acyl-ACP_thioesterase_NHD"/>
</dbReference>
<dbReference type="PANTHER" id="PTHR31727:SF6">
    <property type="entry name" value="OLEOYL-ACYL CARRIER PROTEIN THIOESTERASE 1, CHLOROPLASTIC"/>
    <property type="match status" value="1"/>
</dbReference>
<dbReference type="AlphaFoldDB" id="A0A1M6TEY3"/>
<evidence type="ECO:0000256" key="4">
    <source>
        <dbReference type="ARBA" id="ARBA00022832"/>
    </source>
</evidence>
<dbReference type="InterPro" id="IPR029069">
    <property type="entry name" value="HotDog_dom_sf"/>
</dbReference>
<dbReference type="PANTHER" id="PTHR31727">
    <property type="entry name" value="OLEOYL-ACYL CARRIER PROTEIN THIOESTERASE 1, CHLOROPLASTIC"/>
    <property type="match status" value="1"/>
</dbReference>
<name>A0A1M6TEY3_9CLOT</name>
<keyword evidence="5" id="KW-0809">Transit peptide</keyword>
<evidence type="ECO:0000256" key="2">
    <source>
        <dbReference type="ARBA" id="ARBA00022516"/>
    </source>
</evidence>
<keyword evidence="11" id="KW-1185">Reference proteome</keyword>
<evidence type="ECO:0000313" key="10">
    <source>
        <dbReference type="EMBL" id="SHK55328.1"/>
    </source>
</evidence>
<feature type="domain" description="Acyl-ACP thioesterase N-terminal hotdog" evidence="8">
    <location>
        <begin position="3"/>
        <end position="131"/>
    </location>
</feature>
<keyword evidence="3" id="KW-0378">Hydrolase</keyword>
<comment type="similarity">
    <text evidence="1">Belongs to the acyl-ACP thioesterase family.</text>
</comment>
<dbReference type="OrthoDB" id="9801517at2"/>
<evidence type="ECO:0000256" key="7">
    <source>
        <dbReference type="ARBA" id="ARBA00023160"/>
    </source>
</evidence>
<evidence type="ECO:0000259" key="8">
    <source>
        <dbReference type="Pfam" id="PF01643"/>
    </source>
</evidence>
<organism evidence="10 11">
    <name type="scientific">Clostridium cavendishii DSM 21758</name>
    <dbReference type="NCBI Taxonomy" id="1121302"/>
    <lineage>
        <taxon>Bacteria</taxon>
        <taxon>Bacillati</taxon>
        <taxon>Bacillota</taxon>
        <taxon>Clostridia</taxon>
        <taxon>Eubacteriales</taxon>
        <taxon>Clostridiaceae</taxon>
        <taxon>Clostridium</taxon>
    </lineage>
</organism>
<evidence type="ECO:0000256" key="6">
    <source>
        <dbReference type="ARBA" id="ARBA00023098"/>
    </source>
</evidence>
<dbReference type="Pfam" id="PF01643">
    <property type="entry name" value="Acyl-ACP_TE"/>
    <property type="match status" value="1"/>
</dbReference>
<gene>
    <name evidence="10" type="ORF">SAMN02745163_04009</name>
</gene>
<sequence>MAKRYTRVYDINYNDVDYRLKATISTIMNIFCDIGTRQSNSLGVGLSELIRDNMAWVFYAYDIKVNEYPKYEDRVTVSTEAAGFKKFYAYRNYTIEDESGKVLVEATALFFLIDLTKRRPIRIPKDQYEAYGLNEDLEKLIEMDKITKFEEEFIESDFKVRYSDIDSNRHVNNVKYLEWAIETVPLDIVKDFRLNRVKIVFEKEITYGYTVKSKTKILESGDKNVICAHKIEDENGREITILETYWEK</sequence>
<dbReference type="CDD" id="cd00586">
    <property type="entry name" value="4HBT"/>
    <property type="match status" value="2"/>
</dbReference>
<evidence type="ECO:0000313" key="11">
    <source>
        <dbReference type="Proteomes" id="UP000184310"/>
    </source>
</evidence>
<keyword evidence="6" id="KW-0443">Lipid metabolism</keyword>
<accession>A0A1M6TEY3</accession>
<dbReference type="Pfam" id="PF20791">
    <property type="entry name" value="Acyl-ACP_TE_C"/>
    <property type="match status" value="1"/>
</dbReference>
<dbReference type="Gene3D" id="3.10.129.10">
    <property type="entry name" value="Hotdog Thioesterase"/>
    <property type="match status" value="1"/>
</dbReference>
<keyword evidence="2" id="KW-0444">Lipid biosynthesis</keyword>